<dbReference type="AlphaFoldDB" id="A0A8H6AA10"/>
<evidence type="ECO:0000313" key="2">
    <source>
        <dbReference type="EMBL" id="KAF5865568.1"/>
    </source>
</evidence>
<dbReference type="EMBL" id="SPNV01000018">
    <property type="protein sequence ID" value="KAF5865568.1"/>
    <property type="molecule type" value="Genomic_DNA"/>
</dbReference>
<dbReference type="InterPro" id="IPR006139">
    <property type="entry name" value="D-isomer_2_OHA_DH_cat_dom"/>
</dbReference>
<dbReference type="SUPFAM" id="SSF52283">
    <property type="entry name" value="Formate/glycerate dehydrogenase catalytic domain-like"/>
    <property type="match status" value="1"/>
</dbReference>
<dbReference type="Gene3D" id="3.40.50.720">
    <property type="entry name" value="NAD(P)-binding Rossmann-like Domain"/>
    <property type="match status" value="1"/>
</dbReference>
<accession>A0A8H6AA10</accession>
<dbReference type="Proteomes" id="UP000541154">
    <property type="component" value="Unassembled WGS sequence"/>
</dbReference>
<dbReference type="Pfam" id="PF00389">
    <property type="entry name" value="2-Hacid_dh"/>
    <property type="match status" value="1"/>
</dbReference>
<sequence length="102" mass="11334">MTVSTELKDYVLDLYHPDALDLIQNIPGIQAILPGDPRMGTWHSDADGLMVRSDSRLTERDFAKAQRLRVVVKQDVGVDNIDLNAAKKRSITVHNTPLSTGH</sequence>
<comment type="caution">
    <text evidence="2">The sequence shown here is derived from an EMBL/GenBank/DDBJ whole genome shotgun (WGS) entry which is preliminary data.</text>
</comment>
<protein>
    <recommendedName>
        <fullName evidence="1">D-isomer specific 2-hydroxyacid dehydrogenase catalytic domain-containing protein</fullName>
    </recommendedName>
</protein>
<dbReference type="GO" id="GO:0051287">
    <property type="term" value="F:NAD binding"/>
    <property type="evidence" value="ECO:0007669"/>
    <property type="project" value="InterPro"/>
</dbReference>
<reference evidence="2 3" key="1">
    <citation type="submission" date="2019-04" db="EMBL/GenBank/DDBJ databases">
        <title>Aspergillus burnettii sp. nov., novel species from soil in southeast Queensland.</title>
        <authorList>
            <person name="Gilchrist C.L.M."/>
            <person name="Pitt J.I."/>
            <person name="Lange L."/>
            <person name="Lacey H.J."/>
            <person name="Vuong D."/>
            <person name="Midgley D.J."/>
            <person name="Greenfield P."/>
            <person name="Bradbury M."/>
            <person name="Lacey E."/>
            <person name="Busk P.K."/>
            <person name="Pilgaard B."/>
            <person name="Chooi Y.H."/>
            <person name="Piggott A.M."/>
        </authorList>
    </citation>
    <scope>NUCLEOTIDE SEQUENCE [LARGE SCALE GENOMIC DNA]</scope>
    <source>
        <strain evidence="2 3">FRR 5400</strain>
    </source>
</reference>
<evidence type="ECO:0000259" key="1">
    <source>
        <dbReference type="Pfam" id="PF00389"/>
    </source>
</evidence>
<name>A0A8H6AA10_PETAA</name>
<dbReference type="GO" id="GO:0016616">
    <property type="term" value="F:oxidoreductase activity, acting on the CH-OH group of donors, NAD or NADP as acceptor"/>
    <property type="evidence" value="ECO:0007669"/>
    <property type="project" value="InterPro"/>
</dbReference>
<feature type="domain" description="D-isomer specific 2-hydroxyacid dehydrogenase catalytic" evidence="1">
    <location>
        <begin position="44"/>
        <end position="97"/>
    </location>
</feature>
<proteinExistence type="predicted"/>
<evidence type="ECO:0000313" key="3">
    <source>
        <dbReference type="Proteomes" id="UP000541154"/>
    </source>
</evidence>
<gene>
    <name evidence="2" type="ORF">ETB97_003412</name>
</gene>
<organism evidence="2 3">
    <name type="scientific">Petromyces alliaceus</name>
    <name type="common">Aspergillus alliaceus</name>
    <dbReference type="NCBI Taxonomy" id="209559"/>
    <lineage>
        <taxon>Eukaryota</taxon>
        <taxon>Fungi</taxon>
        <taxon>Dikarya</taxon>
        <taxon>Ascomycota</taxon>
        <taxon>Pezizomycotina</taxon>
        <taxon>Eurotiomycetes</taxon>
        <taxon>Eurotiomycetidae</taxon>
        <taxon>Eurotiales</taxon>
        <taxon>Aspergillaceae</taxon>
        <taxon>Aspergillus</taxon>
        <taxon>Aspergillus subgen. Circumdati</taxon>
    </lineage>
</organism>
<keyword evidence="3" id="KW-1185">Reference proteome</keyword>